<dbReference type="OrthoDB" id="6828340at2"/>
<feature type="transmembrane region" description="Helical" evidence="1">
    <location>
        <begin position="20"/>
        <end position="39"/>
    </location>
</feature>
<evidence type="ECO:0008006" key="3">
    <source>
        <dbReference type="Google" id="ProtNLM"/>
    </source>
</evidence>
<gene>
    <name evidence="2" type="ORF">BS411_10530</name>
</gene>
<reference evidence="2" key="1">
    <citation type="submission" date="2016-12" db="EMBL/GenBank/DDBJ databases">
        <title>Analysis of the Molecular Diversity Among Cronobacter Species Isolated from Filth Flies Using a Pan Genomic DNA Microarray.</title>
        <authorList>
            <person name="Pava-Ripoll M."/>
            <person name="Tall B."/>
            <person name="Farber J."/>
            <person name="Fanning S."/>
            <person name="Lehner A."/>
            <person name="Stephan R."/>
            <person name="Pagotto F."/>
            <person name="Iverson C."/>
            <person name="Ziobro G."/>
            <person name="Miller A."/>
            <person name="Pearson R."/>
            <person name="Yan Q."/>
            <person name="Kim M."/>
            <person name="Jeong S."/>
            <person name="Park J."/>
            <person name="Jun S."/>
            <person name="Choi H."/>
            <person name="Chung T."/>
            <person name="Yoo Y."/>
            <person name="Park E."/>
            <person name="Hwang S."/>
            <person name="Lee B."/>
            <person name="Sathyamoorthy V."/>
            <person name="Carter L."/>
            <person name="Mammel M."/>
            <person name="Jackson S."/>
            <person name="Kothary M."/>
            <person name="Patel I."/>
            <person name="Grim C."/>
            <person name="Gopinath G."/>
            <person name="Gangiredla J."/>
            <person name="Chase H."/>
        </authorList>
    </citation>
    <scope>NUCLEOTIDE SEQUENCE [LARGE SCALE GENOMIC DNA]</scope>
    <source>
        <strain evidence="2">MOD1-Sh41s</strain>
    </source>
</reference>
<organism evidence="2">
    <name type="scientific">Cronobacter turicensis</name>
    <dbReference type="NCBI Taxonomy" id="413502"/>
    <lineage>
        <taxon>Bacteria</taxon>
        <taxon>Pseudomonadati</taxon>
        <taxon>Pseudomonadota</taxon>
        <taxon>Gammaproteobacteria</taxon>
        <taxon>Enterobacterales</taxon>
        <taxon>Enterobacteriaceae</taxon>
        <taxon>Cronobacter</taxon>
    </lineage>
</organism>
<protein>
    <recommendedName>
        <fullName evidence="3">Type VI secretion protein</fullName>
    </recommendedName>
</protein>
<comment type="caution">
    <text evidence="2">The sequence shown here is derived from an EMBL/GenBank/DDBJ whole genome shotgun (WGS) entry which is preliminary data.</text>
</comment>
<sequence length="385" mass="44038">MSWKRKKAVVTELPPAPSLYRWLCAGVLAFIVGSMLFVIHASSKIKVLSTINIWVISLLPIIVWLLMFFVRCYLRLREVKKHIFLQKEAQNSQQQWMQWAERYVAILASAVMLPDHFSARSFGTESVQQYGFARRLVFPSREKMNDIRILKLLIGAVENELRDVSRMLPLQITIVKDCPSDRLTDHFFNVWQEYLYQPIAPENLQITASLSFSAMEERLKNPELAAELILVMQLGGEENYSDGLAVLLLVSDDVARNCLMPHPVRLLRPMQLDTTRFETELKVFLQTQTAACRTKNIIGDAKSWSSYFAALITTGNTFGTIWKPEENELLEKWCGKPGPFSPWLLTAFAADWVKLHNCSVLALFSHEQDYFISSLTPGSGDEDTR</sequence>
<name>A0A2T7B5R8_9ENTR</name>
<keyword evidence="1" id="KW-0472">Membrane</keyword>
<evidence type="ECO:0000256" key="1">
    <source>
        <dbReference type="SAM" id="Phobius"/>
    </source>
</evidence>
<evidence type="ECO:0000313" key="2">
    <source>
        <dbReference type="EMBL" id="PUX22628.1"/>
    </source>
</evidence>
<dbReference type="EMBL" id="MSAG01000015">
    <property type="protein sequence ID" value="PUX22628.1"/>
    <property type="molecule type" value="Genomic_DNA"/>
</dbReference>
<proteinExistence type="predicted"/>
<dbReference type="AlphaFoldDB" id="A0A2T7B5R8"/>
<dbReference type="RefSeq" id="WP_075198426.1">
    <property type="nucleotide sequence ID" value="NZ_CP187984.1"/>
</dbReference>
<keyword evidence="1" id="KW-0812">Transmembrane</keyword>
<keyword evidence="1" id="KW-1133">Transmembrane helix</keyword>
<feature type="transmembrane region" description="Helical" evidence="1">
    <location>
        <begin position="51"/>
        <end position="74"/>
    </location>
</feature>
<accession>A0A2T7B5R8</accession>